<dbReference type="InterPro" id="IPR003961">
    <property type="entry name" value="FN3_dom"/>
</dbReference>
<name>A0A6S7HX57_PARCT</name>
<organism evidence="1 2">
    <name type="scientific">Paramuricea clavata</name>
    <name type="common">Red gorgonian</name>
    <name type="synonym">Violescent sea-whip</name>
    <dbReference type="NCBI Taxonomy" id="317549"/>
    <lineage>
        <taxon>Eukaryota</taxon>
        <taxon>Metazoa</taxon>
        <taxon>Cnidaria</taxon>
        <taxon>Anthozoa</taxon>
        <taxon>Octocorallia</taxon>
        <taxon>Malacalcyonacea</taxon>
        <taxon>Plexauridae</taxon>
        <taxon>Paramuricea</taxon>
    </lineage>
</organism>
<sequence>MSFHLFYSEIYFRSAEISWQDPVNEGRFDLSRFWIKLKKENSRILNITTGRVNKYEINNLTPYTTYEISVAAGNDYGFGEETITSFSTSEEAPSGPPLNIKTTSRSASSLSLTWDPPDTTKQNGVIISYTACVSHSKKGPCFQTFITSVRKWLVGNLNSSKKYYVRVFASTKVGHGSYSESKGFFTNERPVEKAIAETSSTLTFSLDIPSKKFVYFYVVALKLEDGKEPASSDSYKDNELVTYATAEKSTKPKPYVAAVVTSSGVDGNMFILGDGRNTDDPTSRTTSDYFNGPLEPGTSYSIFQRIIINEKGDYYSTDWSPSSKTGEDT</sequence>
<feature type="non-terminal residue" evidence="1">
    <location>
        <position position="1"/>
    </location>
</feature>
<dbReference type="InterPro" id="IPR036116">
    <property type="entry name" value="FN3_sf"/>
</dbReference>
<reference evidence="1" key="1">
    <citation type="submission" date="2020-04" db="EMBL/GenBank/DDBJ databases">
        <authorList>
            <person name="Alioto T."/>
            <person name="Alioto T."/>
            <person name="Gomez Garrido J."/>
        </authorList>
    </citation>
    <scope>NUCLEOTIDE SEQUENCE</scope>
    <source>
        <strain evidence="1">A484AB</strain>
    </source>
</reference>
<evidence type="ECO:0000313" key="1">
    <source>
        <dbReference type="EMBL" id="CAB4009317.1"/>
    </source>
</evidence>
<keyword evidence="1" id="KW-0675">Receptor</keyword>
<dbReference type="PANTHER" id="PTHR46957">
    <property type="entry name" value="CYTOKINE RECEPTOR"/>
    <property type="match status" value="1"/>
</dbReference>
<dbReference type="OrthoDB" id="2152335at2759"/>
<keyword evidence="2" id="KW-1185">Reference proteome</keyword>
<comment type="caution">
    <text evidence="1">The sequence shown here is derived from an EMBL/GenBank/DDBJ whole genome shotgun (WGS) entry which is preliminary data.</text>
</comment>
<dbReference type="Proteomes" id="UP001152795">
    <property type="component" value="Unassembled WGS sequence"/>
</dbReference>
<dbReference type="InterPro" id="IPR013783">
    <property type="entry name" value="Ig-like_fold"/>
</dbReference>
<dbReference type="SMART" id="SM00060">
    <property type="entry name" value="FN3"/>
    <property type="match status" value="2"/>
</dbReference>
<gene>
    <name evidence="1" type="ORF">PACLA_8A080648</name>
</gene>
<dbReference type="Gene3D" id="2.60.40.10">
    <property type="entry name" value="Immunoglobulins"/>
    <property type="match status" value="2"/>
</dbReference>
<dbReference type="GO" id="GO:0016020">
    <property type="term" value="C:membrane"/>
    <property type="evidence" value="ECO:0007669"/>
    <property type="project" value="UniProtKB-SubCell"/>
</dbReference>
<dbReference type="AlphaFoldDB" id="A0A6S7HX57"/>
<dbReference type="Pfam" id="PF00041">
    <property type="entry name" value="fn3"/>
    <property type="match status" value="2"/>
</dbReference>
<protein>
    <submittedName>
        <fullName evidence="1">Receptor-type tyrosine- phosphatase delta</fullName>
    </submittedName>
</protein>
<dbReference type="InterPro" id="IPR050713">
    <property type="entry name" value="RTP_Phos/Ushers"/>
</dbReference>
<dbReference type="CDD" id="cd00063">
    <property type="entry name" value="FN3"/>
    <property type="match status" value="2"/>
</dbReference>
<evidence type="ECO:0000313" key="2">
    <source>
        <dbReference type="Proteomes" id="UP001152795"/>
    </source>
</evidence>
<dbReference type="SUPFAM" id="SSF49265">
    <property type="entry name" value="Fibronectin type III"/>
    <property type="match status" value="1"/>
</dbReference>
<dbReference type="EMBL" id="CACRXK020006414">
    <property type="protein sequence ID" value="CAB4009317.1"/>
    <property type="molecule type" value="Genomic_DNA"/>
</dbReference>
<dbReference type="PANTHER" id="PTHR46957:SF3">
    <property type="entry name" value="CYTOKINE RECEPTOR"/>
    <property type="match status" value="1"/>
</dbReference>
<proteinExistence type="predicted"/>
<accession>A0A6S7HX57</accession>
<dbReference type="PROSITE" id="PS50853">
    <property type="entry name" value="FN3"/>
    <property type="match status" value="2"/>
</dbReference>